<dbReference type="Pfam" id="PF00067">
    <property type="entry name" value="p450"/>
    <property type="match status" value="1"/>
</dbReference>
<dbReference type="InterPro" id="IPR050196">
    <property type="entry name" value="Cytochrome_P450_Monoox"/>
</dbReference>
<dbReference type="InterPro" id="IPR036396">
    <property type="entry name" value="Cyt_P450_sf"/>
</dbReference>
<dbReference type="PANTHER" id="PTHR24291">
    <property type="entry name" value="CYTOCHROME P450 FAMILY 4"/>
    <property type="match status" value="1"/>
</dbReference>
<dbReference type="GO" id="GO:0005506">
    <property type="term" value="F:iron ion binding"/>
    <property type="evidence" value="ECO:0007669"/>
    <property type="project" value="InterPro"/>
</dbReference>
<gene>
    <name evidence="2" type="ORF">D623_10000005</name>
</gene>
<evidence type="ECO:0000313" key="3">
    <source>
        <dbReference type="Proteomes" id="UP000052978"/>
    </source>
</evidence>
<organism evidence="2 3">
    <name type="scientific">Myotis brandtii</name>
    <name type="common">Brandt's bat</name>
    <dbReference type="NCBI Taxonomy" id="109478"/>
    <lineage>
        <taxon>Eukaryota</taxon>
        <taxon>Metazoa</taxon>
        <taxon>Chordata</taxon>
        <taxon>Craniata</taxon>
        <taxon>Vertebrata</taxon>
        <taxon>Euteleostomi</taxon>
        <taxon>Mammalia</taxon>
        <taxon>Eutheria</taxon>
        <taxon>Laurasiatheria</taxon>
        <taxon>Chiroptera</taxon>
        <taxon>Yangochiroptera</taxon>
        <taxon>Vespertilionidae</taxon>
        <taxon>Myotis</taxon>
    </lineage>
</organism>
<evidence type="ECO:0000256" key="1">
    <source>
        <dbReference type="ARBA" id="ARBA00010617"/>
    </source>
</evidence>
<proteinExistence type="inferred from homology"/>
<dbReference type="EMBL" id="KE226293">
    <property type="protein sequence ID" value="EPQ20544.1"/>
    <property type="molecule type" value="Genomic_DNA"/>
</dbReference>
<dbReference type="GO" id="GO:0016705">
    <property type="term" value="F:oxidoreductase activity, acting on paired donors, with incorporation or reduction of molecular oxygen"/>
    <property type="evidence" value="ECO:0007669"/>
    <property type="project" value="InterPro"/>
</dbReference>
<dbReference type="SUPFAM" id="SSF48264">
    <property type="entry name" value="Cytochrome P450"/>
    <property type="match status" value="1"/>
</dbReference>
<dbReference type="GO" id="GO:0004497">
    <property type="term" value="F:monooxygenase activity"/>
    <property type="evidence" value="ECO:0007669"/>
    <property type="project" value="InterPro"/>
</dbReference>
<accession>S7NS37</accession>
<sequence>MYIDFLYYLTPDGQRFRRACRLVHDFTDAVIRERRRTLPDQGVEDFLKAKARTKTLDFIDVLLLTKVGFRGI</sequence>
<comment type="similarity">
    <text evidence="1">Belongs to the cytochrome P450 family.</text>
</comment>
<dbReference type="GO" id="GO:0042361">
    <property type="term" value="P:menaquinone catabolic process"/>
    <property type="evidence" value="ECO:0007669"/>
    <property type="project" value="TreeGrafter"/>
</dbReference>
<dbReference type="AlphaFoldDB" id="S7NS37"/>
<protein>
    <submittedName>
        <fullName evidence="2">Leukotriene-B(4) omega-hydroxylase 2</fullName>
    </submittedName>
</protein>
<dbReference type="GO" id="GO:0042376">
    <property type="term" value="P:phylloquinone catabolic process"/>
    <property type="evidence" value="ECO:0007669"/>
    <property type="project" value="TreeGrafter"/>
</dbReference>
<dbReference type="PANTHER" id="PTHR24291:SF198">
    <property type="entry name" value="CYTOCHROME P450 4F3"/>
    <property type="match status" value="1"/>
</dbReference>
<dbReference type="GO" id="GO:0020037">
    <property type="term" value="F:heme binding"/>
    <property type="evidence" value="ECO:0007669"/>
    <property type="project" value="InterPro"/>
</dbReference>
<keyword evidence="3" id="KW-1185">Reference proteome</keyword>
<evidence type="ECO:0000313" key="2">
    <source>
        <dbReference type="EMBL" id="EPQ20544.1"/>
    </source>
</evidence>
<name>S7NS37_MYOBR</name>
<reference evidence="2 3" key="1">
    <citation type="journal article" date="2013" name="Nat. Commun.">
        <title>Genome analysis reveals insights into physiology and longevity of the Brandt's bat Myotis brandtii.</title>
        <authorList>
            <person name="Seim I."/>
            <person name="Fang X."/>
            <person name="Xiong Z."/>
            <person name="Lobanov A.V."/>
            <person name="Huang Z."/>
            <person name="Ma S."/>
            <person name="Feng Y."/>
            <person name="Turanov A.A."/>
            <person name="Zhu Y."/>
            <person name="Lenz T.L."/>
            <person name="Gerashchenko M.V."/>
            <person name="Fan D."/>
            <person name="Hee Yim S."/>
            <person name="Yao X."/>
            <person name="Jordan D."/>
            <person name="Xiong Y."/>
            <person name="Ma Y."/>
            <person name="Lyapunov A.N."/>
            <person name="Chen G."/>
            <person name="Kulakova O.I."/>
            <person name="Sun Y."/>
            <person name="Lee S.G."/>
            <person name="Bronson R.T."/>
            <person name="Moskalev A.A."/>
            <person name="Sunyaev S.R."/>
            <person name="Zhang G."/>
            <person name="Krogh A."/>
            <person name="Wang J."/>
            <person name="Gladyshev V.N."/>
        </authorList>
    </citation>
    <scope>NUCLEOTIDE SEQUENCE [LARGE SCALE GENOMIC DNA]</scope>
</reference>
<dbReference type="GO" id="GO:0019369">
    <property type="term" value="P:arachidonate metabolic process"/>
    <property type="evidence" value="ECO:0007669"/>
    <property type="project" value="TreeGrafter"/>
</dbReference>
<dbReference type="InterPro" id="IPR001128">
    <property type="entry name" value="Cyt_P450"/>
</dbReference>
<dbReference type="Proteomes" id="UP000052978">
    <property type="component" value="Unassembled WGS sequence"/>
</dbReference>